<dbReference type="GeneID" id="30177975"/>
<reference evidence="1 2" key="1">
    <citation type="journal article" date="2016" name="Proc. Natl. Acad. Sci. U.S.A.">
        <title>Comparative genomics of biotechnologically important yeasts.</title>
        <authorList>
            <person name="Riley R."/>
            <person name="Haridas S."/>
            <person name="Wolfe K.H."/>
            <person name="Lopes M.R."/>
            <person name="Hittinger C.T."/>
            <person name="Goeker M."/>
            <person name="Salamov A.A."/>
            <person name="Wisecaver J.H."/>
            <person name="Long T.M."/>
            <person name="Calvey C.H."/>
            <person name="Aerts A.L."/>
            <person name="Barry K.W."/>
            <person name="Choi C."/>
            <person name="Clum A."/>
            <person name="Coughlan A.Y."/>
            <person name="Deshpande S."/>
            <person name="Douglass A.P."/>
            <person name="Hanson S.J."/>
            <person name="Klenk H.-P."/>
            <person name="LaButti K.M."/>
            <person name="Lapidus A."/>
            <person name="Lindquist E.A."/>
            <person name="Lipzen A.M."/>
            <person name="Meier-Kolthoff J.P."/>
            <person name="Ohm R.A."/>
            <person name="Otillar R.P."/>
            <person name="Pangilinan J.L."/>
            <person name="Peng Y."/>
            <person name="Rokas A."/>
            <person name="Rosa C.A."/>
            <person name="Scheuner C."/>
            <person name="Sibirny A.A."/>
            <person name="Slot J.C."/>
            <person name="Stielow J.B."/>
            <person name="Sun H."/>
            <person name="Kurtzman C.P."/>
            <person name="Blackwell M."/>
            <person name="Grigoriev I.V."/>
            <person name="Jeffries T.W."/>
        </authorList>
    </citation>
    <scope>NUCLEOTIDE SEQUENCE [LARGE SCALE GENOMIC DNA]</scope>
    <source>
        <strain evidence="1 2">NRRL Y-2026</strain>
    </source>
</reference>
<proteinExistence type="predicted"/>
<organism evidence="1 2">
    <name type="scientific">Pichia membranifaciens NRRL Y-2026</name>
    <dbReference type="NCBI Taxonomy" id="763406"/>
    <lineage>
        <taxon>Eukaryota</taxon>
        <taxon>Fungi</taxon>
        <taxon>Dikarya</taxon>
        <taxon>Ascomycota</taxon>
        <taxon>Saccharomycotina</taxon>
        <taxon>Pichiomycetes</taxon>
        <taxon>Pichiales</taxon>
        <taxon>Pichiaceae</taxon>
        <taxon>Pichia</taxon>
    </lineage>
</organism>
<gene>
    <name evidence="1" type="ORF">PICMEDRAFT_16638</name>
</gene>
<evidence type="ECO:0000313" key="2">
    <source>
        <dbReference type="Proteomes" id="UP000094455"/>
    </source>
</evidence>
<dbReference type="EMBL" id="KV454003">
    <property type="protein sequence ID" value="ODQ46814.1"/>
    <property type="molecule type" value="Genomic_DNA"/>
</dbReference>
<dbReference type="Proteomes" id="UP000094455">
    <property type="component" value="Unassembled WGS sequence"/>
</dbReference>
<keyword evidence="2" id="KW-1185">Reference proteome</keyword>
<dbReference type="RefSeq" id="XP_019017927.1">
    <property type="nucleotide sequence ID" value="XM_019161288.1"/>
</dbReference>
<sequence>MQLPLPVRTFVVSAPSWAAKPKPISMTFLTQRKSRGPVGPVPVSCLIRPGLLNHNRSRSRNRYTFPIG</sequence>
<protein>
    <submittedName>
        <fullName evidence="1">Uncharacterized protein</fullName>
    </submittedName>
</protein>
<evidence type="ECO:0000313" key="1">
    <source>
        <dbReference type="EMBL" id="ODQ46814.1"/>
    </source>
</evidence>
<accession>A0A1E3NL01</accession>
<name>A0A1E3NL01_9ASCO</name>
<dbReference type="AlphaFoldDB" id="A0A1E3NL01"/>